<evidence type="ECO:0000313" key="2">
    <source>
        <dbReference type="Proteomes" id="UP000619260"/>
    </source>
</evidence>
<dbReference type="Proteomes" id="UP000619260">
    <property type="component" value="Unassembled WGS sequence"/>
</dbReference>
<protein>
    <recommendedName>
        <fullName evidence="3">SIR2-like domain-containing protein</fullName>
    </recommendedName>
</protein>
<evidence type="ECO:0008006" key="3">
    <source>
        <dbReference type="Google" id="ProtNLM"/>
    </source>
</evidence>
<name>A0A8J4DSR5_9ACTN</name>
<dbReference type="AlphaFoldDB" id="A0A8J4DSR5"/>
<sequence length="673" mass="73748">MATERALIGRLVTASSRDRRIGLILGSGVTSSVVPDVSAMLDLADEFVSERADNSDLADALREVRRTARDAGEAYAGYRDVFTDWVSPQEFDLVVQQAALRAFEPALAKQPVGAPGRWERIGHHRGTELEQETAAWILPPGLTHLGELLVAAPARFGARVLTTNFDPLLEIAVRRAGGRAATVSIDDPPALELGVIDVVHLHGYWRPLDDLHDTAGPALRGDLTERLRGLLAGDVVCVLGYGGRPDALTAALDELARTGTDVLWAAHGPETLGPPPGIGPFTTYYDVDADRVLEALRTSLAPVTVPRQHAPVSLTRVPRQPVGDPVESHQARRPGLERLIRARRSADELLRQLDLDFGWRREGAAPGVAPELVYWPVQLRPANLIHLVQALAAASLSACGLHVVLCIDDLNPPPMETGALRDGLVADIVRWFDLVEGSTEPEVVSLEEFHGPAAVARRLQDPQRLLRPTHPWAVEREYYKVHTLFDVIRAVKAVPDVESSDAETEAVAITTGLTSTKAERLLTPLAVWAHLQDILVSRSADTVVTLGGDDEAHMWKLWHDVFPGRIRHLYNPRLENLRHDASMLRTGGFIEIRDRLKRALTLPTWAEDGHYVHWLVQNAVLLPAYLCDRPATGIGDGKLTWERARAALGDPRTRSRAISSVARQVSTLCLHDA</sequence>
<dbReference type="RefSeq" id="WP_203901006.1">
    <property type="nucleotide sequence ID" value="NZ_BOPF01000015.1"/>
</dbReference>
<gene>
    <name evidence="1" type="ORF">Val02_43880</name>
</gene>
<accession>A0A8J4DSR5</accession>
<dbReference type="EMBL" id="BOPF01000015">
    <property type="protein sequence ID" value="GIJ47502.1"/>
    <property type="molecule type" value="Genomic_DNA"/>
</dbReference>
<proteinExistence type="predicted"/>
<evidence type="ECO:0000313" key="1">
    <source>
        <dbReference type="EMBL" id="GIJ47502.1"/>
    </source>
</evidence>
<reference evidence="1" key="1">
    <citation type="submission" date="2021-01" db="EMBL/GenBank/DDBJ databases">
        <title>Whole genome shotgun sequence of Virgisporangium aliadipatigenens NBRC 105644.</title>
        <authorList>
            <person name="Komaki H."/>
            <person name="Tamura T."/>
        </authorList>
    </citation>
    <scope>NUCLEOTIDE SEQUENCE</scope>
    <source>
        <strain evidence="1">NBRC 105644</strain>
    </source>
</reference>
<comment type="caution">
    <text evidence="1">The sequence shown here is derived from an EMBL/GenBank/DDBJ whole genome shotgun (WGS) entry which is preliminary data.</text>
</comment>
<keyword evidence="2" id="KW-1185">Reference proteome</keyword>
<organism evidence="1 2">
    <name type="scientific">Virgisporangium aliadipatigenens</name>
    <dbReference type="NCBI Taxonomy" id="741659"/>
    <lineage>
        <taxon>Bacteria</taxon>
        <taxon>Bacillati</taxon>
        <taxon>Actinomycetota</taxon>
        <taxon>Actinomycetes</taxon>
        <taxon>Micromonosporales</taxon>
        <taxon>Micromonosporaceae</taxon>
        <taxon>Virgisporangium</taxon>
    </lineage>
</organism>